<keyword evidence="3" id="KW-0418">Kinase</keyword>
<evidence type="ECO:0000256" key="1">
    <source>
        <dbReference type="SAM" id="MobiDB-lite"/>
    </source>
</evidence>
<dbReference type="Pfam" id="PF18379">
    <property type="entry name" value="FERM_F1"/>
    <property type="match status" value="1"/>
</dbReference>
<evidence type="ECO:0000313" key="3">
    <source>
        <dbReference type="EMBL" id="EDM13086.1"/>
    </source>
</evidence>
<protein>
    <submittedName>
        <fullName evidence="3">Janus kinase 2, isoform CRA_a</fullName>
    </submittedName>
</protein>
<organism evidence="3 4">
    <name type="scientific">Rattus norvegicus</name>
    <name type="common">Rat</name>
    <dbReference type="NCBI Taxonomy" id="10116"/>
    <lineage>
        <taxon>Eukaryota</taxon>
        <taxon>Metazoa</taxon>
        <taxon>Chordata</taxon>
        <taxon>Craniata</taxon>
        <taxon>Vertebrata</taxon>
        <taxon>Euteleostomi</taxon>
        <taxon>Mammalia</taxon>
        <taxon>Eutheria</taxon>
        <taxon>Euarchontoglires</taxon>
        <taxon>Glires</taxon>
        <taxon>Rodentia</taxon>
        <taxon>Myomorpha</taxon>
        <taxon>Muroidea</taxon>
        <taxon>Muridae</taxon>
        <taxon>Murinae</taxon>
        <taxon>Rattus</taxon>
    </lineage>
</organism>
<dbReference type="EMBL" id="CH473953">
    <property type="protein sequence ID" value="EDM13086.1"/>
    <property type="molecule type" value="Genomic_DNA"/>
</dbReference>
<dbReference type="InterPro" id="IPR041155">
    <property type="entry name" value="FERM_F1"/>
</dbReference>
<feature type="region of interest" description="Disordered" evidence="1">
    <location>
        <begin position="1"/>
        <end position="31"/>
    </location>
</feature>
<accession>A6I0V6</accession>
<dbReference type="Proteomes" id="UP000234681">
    <property type="component" value="Chromosome 1"/>
</dbReference>
<dbReference type="RGD" id="2939">
    <property type="gene designation" value="Jak2"/>
</dbReference>
<name>A6I0V6_RAT</name>
<evidence type="ECO:0000259" key="2">
    <source>
        <dbReference type="Pfam" id="PF18379"/>
    </source>
</evidence>
<evidence type="ECO:0000313" key="5">
    <source>
        <dbReference type="RGD" id="2939"/>
    </source>
</evidence>
<dbReference type="AlphaFoldDB" id="A6I0V6"/>
<dbReference type="GO" id="GO:0016301">
    <property type="term" value="F:kinase activity"/>
    <property type="evidence" value="ECO:0007669"/>
    <property type="project" value="UniProtKB-KW"/>
</dbReference>
<gene>
    <name evidence="3 5" type="primary">Jak2</name>
    <name evidence="3" type="ORF">rCG_47508</name>
</gene>
<reference evidence="4" key="1">
    <citation type="submission" date="2005-09" db="EMBL/GenBank/DDBJ databases">
        <authorList>
            <person name="Mural R.J."/>
            <person name="Li P.W."/>
            <person name="Adams M.D."/>
            <person name="Amanatides P.G."/>
            <person name="Baden-Tillson H."/>
            <person name="Barnstead M."/>
            <person name="Chin S.H."/>
            <person name="Dew I."/>
            <person name="Evans C.A."/>
            <person name="Ferriera S."/>
            <person name="Flanigan M."/>
            <person name="Fosler C."/>
            <person name="Glodek A."/>
            <person name="Gu Z."/>
            <person name="Holt R.A."/>
            <person name="Jennings D."/>
            <person name="Kraft C.L."/>
            <person name="Lu F."/>
            <person name="Nguyen T."/>
            <person name="Nusskern D.R."/>
            <person name="Pfannkoch C.M."/>
            <person name="Sitter C."/>
            <person name="Sutton G.G."/>
            <person name="Venter J.C."/>
            <person name="Wang Z."/>
            <person name="Woodage T."/>
            <person name="Zheng X.H."/>
            <person name="Zhong F."/>
        </authorList>
    </citation>
    <scope>NUCLEOTIDE SEQUENCE [LARGE SCALE GENOMIC DNA]</scope>
    <source>
        <strain>BN</strain>
        <strain evidence="4">Sprague-Dawley</strain>
    </source>
</reference>
<proteinExistence type="predicted"/>
<feature type="domain" description="FERM F1 lobe ubiquitin-like" evidence="2">
    <location>
        <begin position="39"/>
        <end position="76"/>
    </location>
</feature>
<evidence type="ECO:0000313" key="4">
    <source>
        <dbReference type="Proteomes" id="UP000234681"/>
    </source>
</evidence>
<keyword evidence="3" id="KW-0808">Transferase</keyword>
<sequence>MGMACLTMTEMEGTSTSPAHQNGDIPGNANSVKQTEPVLQVYLYHSLGQAEGDYLKFPNGEYVAEEICVAASKACGRY</sequence>